<protein>
    <submittedName>
        <fullName evidence="1">Uncharacterized protein</fullName>
    </submittedName>
</protein>
<evidence type="ECO:0000313" key="1">
    <source>
        <dbReference type="EMBL" id="CAI9696105.1"/>
    </source>
</evidence>
<accession>A0ACB0E663</accession>
<dbReference type="Proteomes" id="UP001162501">
    <property type="component" value="Chromosome 16"/>
</dbReference>
<gene>
    <name evidence="1" type="ORF">MRATA1EN3_LOCUS7318</name>
</gene>
<evidence type="ECO:0000313" key="2">
    <source>
        <dbReference type="Proteomes" id="UP001162501"/>
    </source>
</evidence>
<sequence>MPSAGIPGKRPEAPPTVPEVRLRHFRHAHRPQRGLCRSSRRRSLLFLGGSRPVAQGTGSRQFPRPGVHSHLLRAGRADESGGAAAGGESRHAARPRAPLPEPSCRASGSHCPSCPRSRPPPRPRRVVEAVAVEHEASGPVPGRSGRPAEGAVVAHASGRRGSTAPRARLACPARSPLRFRAFPLPGRALASRRARVPSLRVFLRDPAPCPPQPLSPGPFIRPPAAGTRP</sequence>
<dbReference type="EMBL" id="OX596100">
    <property type="protein sequence ID" value="CAI9696105.1"/>
    <property type="molecule type" value="Genomic_DNA"/>
</dbReference>
<proteinExistence type="predicted"/>
<organism evidence="1 2">
    <name type="scientific">Rangifer tarandus platyrhynchus</name>
    <name type="common">Svalbard reindeer</name>
    <dbReference type="NCBI Taxonomy" id="3082113"/>
    <lineage>
        <taxon>Eukaryota</taxon>
        <taxon>Metazoa</taxon>
        <taxon>Chordata</taxon>
        <taxon>Craniata</taxon>
        <taxon>Vertebrata</taxon>
        <taxon>Euteleostomi</taxon>
        <taxon>Mammalia</taxon>
        <taxon>Eutheria</taxon>
        <taxon>Laurasiatheria</taxon>
        <taxon>Artiodactyla</taxon>
        <taxon>Ruminantia</taxon>
        <taxon>Pecora</taxon>
        <taxon>Cervidae</taxon>
        <taxon>Odocoileinae</taxon>
        <taxon>Rangifer</taxon>
    </lineage>
</organism>
<reference evidence="1" key="1">
    <citation type="submission" date="2023-05" db="EMBL/GenBank/DDBJ databases">
        <authorList>
            <consortium name="ELIXIR-Norway"/>
        </authorList>
    </citation>
    <scope>NUCLEOTIDE SEQUENCE</scope>
</reference>
<name>A0ACB0E663_RANTA</name>